<dbReference type="AlphaFoldDB" id="A0A1H2ZBJ9"/>
<dbReference type="EMBL" id="FNOM01000005">
    <property type="protein sequence ID" value="SDX14715.1"/>
    <property type="molecule type" value="Genomic_DNA"/>
</dbReference>
<feature type="transmembrane region" description="Helical" evidence="1">
    <location>
        <begin position="268"/>
        <end position="289"/>
    </location>
</feature>
<gene>
    <name evidence="2" type="ORF">SAMN04488238_105318</name>
</gene>
<proteinExistence type="predicted"/>
<dbReference type="Pfam" id="PF05145">
    <property type="entry name" value="AbrB"/>
    <property type="match status" value="1"/>
</dbReference>
<name>A0A1H2ZBJ9_9RHOB</name>
<dbReference type="PANTHER" id="PTHR38457:SF1">
    <property type="entry name" value="REGULATOR ABRB-RELATED"/>
    <property type="match status" value="1"/>
</dbReference>
<feature type="transmembrane region" description="Helical" evidence="1">
    <location>
        <begin position="12"/>
        <end position="32"/>
    </location>
</feature>
<evidence type="ECO:0008006" key="4">
    <source>
        <dbReference type="Google" id="ProtNLM"/>
    </source>
</evidence>
<evidence type="ECO:0000313" key="2">
    <source>
        <dbReference type="EMBL" id="SDX14715.1"/>
    </source>
</evidence>
<keyword evidence="1" id="KW-0472">Membrane</keyword>
<dbReference type="PIRSF" id="PIRSF038991">
    <property type="entry name" value="Protein_AbrB"/>
    <property type="match status" value="1"/>
</dbReference>
<feature type="transmembrane region" description="Helical" evidence="1">
    <location>
        <begin position="241"/>
        <end position="259"/>
    </location>
</feature>
<dbReference type="PANTHER" id="PTHR38457">
    <property type="entry name" value="REGULATOR ABRB-RELATED"/>
    <property type="match status" value="1"/>
</dbReference>
<dbReference type="Proteomes" id="UP000198539">
    <property type="component" value="Unassembled WGS sequence"/>
</dbReference>
<dbReference type="NCBIfam" id="TIGR03082">
    <property type="entry name" value="Gneg_AbrB_dup"/>
    <property type="match status" value="2"/>
</dbReference>
<dbReference type="InterPro" id="IPR007820">
    <property type="entry name" value="AbrB_fam"/>
</dbReference>
<evidence type="ECO:0000256" key="1">
    <source>
        <dbReference type="SAM" id="Phobius"/>
    </source>
</evidence>
<accession>A0A1H2ZBJ9</accession>
<dbReference type="OrthoDB" id="7157734at2"/>
<feature type="transmembrane region" description="Helical" evidence="1">
    <location>
        <begin position="38"/>
        <end position="58"/>
    </location>
</feature>
<feature type="transmembrane region" description="Helical" evidence="1">
    <location>
        <begin position="89"/>
        <end position="112"/>
    </location>
</feature>
<feature type="transmembrane region" description="Helical" evidence="1">
    <location>
        <begin position="332"/>
        <end position="349"/>
    </location>
</feature>
<keyword evidence="1" id="KW-0812">Transmembrane</keyword>
<dbReference type="RefSeq" id="WP_092889100.1">
    <property type="nucleotide sequence ID" value="NZ_CP061502.1"/>
</dbReference>
<feature type="transmembrane region" description="Helical" evidence="1">
    <location>
        <begin position="156"/>
        <end position="175"/>
    </location>
</feature>
<evidence type="ECO:0000313" key="3">
    <source>
        <dbReference type="Proteomes" id="UP000198539"/>
    </source>
</evidence>
<feature type="transmembrane region" description="Helical" evidence="1">
    <location>
        <begin position="217"/>
        <end position="235"/>
    </location>
</feature>
<feature type="transmembrane region" description="Helical" evidence="1">
    <location>
        <begin position="301"/>
        <end position="320"/>
    </location>
</feature>
<dbReference type="GO" id="GO:0010468">
    <property type="term" value="P:regulation of gene expression"/>
    <property type="evidence" value="ECO:0007669"/>
    <property type="project" value="InterPro"/>
</dbReference>
<reference evidence="2 3" key="1">
    <citation type="submission" date="2016-10" db="EMBL/GenBank/DDBJ databases">
        <authorList>
            <person name="de Groot N.N."/>
        </authorList>
    </citation>
    <scope>NUCLEOTIDE SEQUENCE [LARGE SCALE GENOMIC DNA]</scope>
    <source>
        <strain evidence="2 3">CGMCC 1.8894</strain>
    </source>
</reference>
<feature type="transmembrane region" description="Helical" evidence="1">
    <location>
        <begin position="65"/>
        <end position="83"/>
    </location>
</feature>
<dbReference type="STRING" id="564137.SAMN04488238_105318"/>
<sequence length="367" mass="38791">MTKTSTQAGGRLARIALALTLGACGGVVFNWLGMPLPWMLGALVFNTIAAIAGAPVRAPTAARNYVVVVIGVMLGSGFTSDILAHVGGWVLSLMFLTAYMFIAGLLVVPYYIRLGKFDTASAYFSGMPGGLNEMISIGGDMGGDERKIALAHASRILITVSLLALWFRFIAGLEVGDRNAIGVPFTVIPPVELLVLAGCGVLGFFIGPRLRLPAPMLVGPMLISAVAHIAGLSTTPPPQELVMLAQLVLGTIMGCRFIGSTARQIGHAILLSIGATIITLAVTLVFAIFFHQLFGQTTEQVLLAFAPGGLAEMSLIALAMGAEVDYVALHHIVRITIIVVMAPLVFRLLRPWLAQPPRPDPDQDSSR</sequence>
<feature type="transmembrane region" description="Helical" evidence="1">
    <location>
        <begin position="181"/>
        <end position="205"/>
    </location>
</feature>
<keyword evidence="3" id="KW-1185">Reference proteome</keyword>
<dbReference type="InterPro" id="IPR017516">
    <property type="entry name" value="AbrB_dup"/>
</dbReference>
<organism evidence="2 3">
    <name type="scientific">Roseicitreum antarcticum</name>
    <dbReference type="NCBI Taxonomy" id="564137"/>
    <lineage>
        <taxon>Bacteria</taxon>
        <taxon>Pseudomonadati</taxon>
        <taxon>Pseudomonadota</taxon>
        <taxon>Alphaproteobacteria</taxon>
        <taxon>Rhodobacterales</taxon>
        <taxon>Paracoccaceae</taxon>
        <taxon>Roseicitreum</taxon>
    </lineage>
</organism>
<protein>
    <recommendedName>
        <fullName evidence="4">Ammonia monooxygenase</fullName>
    </recommendedName>
</protein>
<keyword evidence="1" id="KW-1133">Transmembrane helix</keyword>
<dbReference type="GO" id="GO:0016020">
    <property type="term" value="C:membrane"/>
    <property type="evidence" value="ECO:0007669"/>
    <property type="project" value="InterPro"/>
</dbReference>